<proteinExistence type="predicted"/>
<keyword evidence="7" id="KW-1185">Reference proteome</keyword>
<name>A0A3M6TNA3_POCDA</name>
<feature type="disulfide bond" evidence="2">
    <location>
        <begin position="49"/>
        <end position="62"/>
    </location>
</feature>
<keyword evidence="4" id="KW-0732">Signal</keyword>
<feature type="domain" description="ShKT" evidence="5">
    <location>
        <begin position="25"/>
        <end position="65"/>
    </location>
</feature>
<dbReference type="EMBL" id="RCHS01003253">
    <property type="protein sequence ID" value="RMX42829.1"/>
    <property type="molecule type" value="Genomic_DNA"/>
</dbReference>
<organism evidence="6 7">
    <name type="scientific">Pocillopora damicornis</name>
    <name type="common">Cauliflower coral</name>
    <name type="synonym">Millepora damicornis</name>
    <dbReference type="NCBI Taxonomy" id="46731"/>
    <lineage>
        <taxon>Eukaryota</taxon>
        <taxon>Metazoa</taxon>
        <taxon>Cnidaria</taxon>
        <taxon>Anthozoa</taxon>
        <taxon>Hexacorallia</taxon>
        <taxon>Scleractinia</taxon>
        <taxon>Astrocoeniina</taxon>
        <taxon>Pocilloporidae</taxon>
        <taxon>Pocillopora</taxon>
    </lineage>
</organism>
<gene>
    <name evidence="6" type="ORF">pdam_00005101</name>
</gene>
<evidence type="ECO:0000256" key="1">
    <source>
        <dbReference type="ARBA" id="ARBA00022656"/>
    </source>
</evidence>
<dbReference type="PROSITE" id="PS51670">
    <property type="entry name" value="SHKT"/>
    <property type="match status" value="1"/>
</dbReference>
<evidence type="ECO:0000313" key="6">
    <source>
        <dbReference type="EMBL" id="RMX42829.1"/>
    </source>
</evidence>
<feature type="region of interest" description="Disordered" evidence="3">
    <location>
        <begin position="84"/>
        <end position="106"/>
    </location>
</feature>
<dbReference type="GO" id="GO:0090729">
    <property type="term" value="F:toxin activity"/>
    <property type="evidence" value="ECO:0007669"/>
    <property type="project" value="UniProtKB-KW"/>
</dbReference>
<evidence type="ECO:0000256" key="3">
    <source>
        <dbReference type="SAM" id="MobiDB-lite"/>
    </source>
</evidence>
<dbReference type="OrthoDB" id="5957066at2759"/>
<evidence type="ECO:0000259" key="5">
    <source>
        <dbReference type="PROSITE" id="PS51670"/>
    </source>
</evidence>
<keyword evidence="1" id="KW-0800">Toxin</keyword>
<dbReference type="AlphaFoldDB" id="A0A3M6TNA3"/>
<protein>
    <recommendedName>
        <fullName evidence="5">ShKT domain-containing protein</fullName>
    </recommendedName>
</protein>
<evidence type="ECO:0000313" key="7">
    <source>
        <dbReference type="Proteomes" id="UP000275408"/>
    </source>
</evidence>
<evidence type="ECO:0000256" key="2">
    <source>
        <dbReference type="PROSITE-ProRule" id="PRU01005"/>
    </source>
</evidence>
<accession>A0A3M6TNA3</accession>
<evidence type="ECO:0000256" key="4">
    <source>
        <dbReference type="SAM" id="SignalP"/>
    </source>
</evidence>
<keyword evidence="2" id="KW-1015">Disulfide bond</keyword>
<comment type="caution">
    <text evidence="2">Lacks conserved residue(s) required for the propagation of feature annotation.</text>
</comment>
<reference evidence="6 7" key="1">
    <citation type="journal article" date="2018" name="Sci. Rep.">
        <title>Comparative analysis of the Pocillopora damicornis genome highlights role of immune system in coral evolution.</title>
        <authorList>
            <person name="Cunning R."/>
            <person name="Bay R.A."/>
            <person name="Gillette P."/>
            <person name="Baker A.C."/>
            <person name="Traylor-Knowles N."/>
        </authorList>
    </citation>
    <scope>NUCLEOTIDE SEQUENCE [LARGE SCALE GENOMIC DNA]</scope>
    <source>
        <strain evidence="6">RSMAS</strain>
        <tissue evidence="6">Whole animal</tissue>
    </source>
</reference>
<feature type="chain" id="PRO_5018166873" description="ShKT domain-containing protein" evidence="4">
    <location>
        <begin position="23"/>
        <end position="166"/>
    </location>
</feature>
<dbReference type="Proteomes" id="UP000275408">
    <property type="component" value="Unassembled WGS sequence"/>
</dbReference>
<dbReference type="InterPro" id="IPR003582">
    <property type="entry name" value="ShKT_dom"/>
</dbReference>
<sequence>MKTQTTISILLVIVAFAIFATAQKCEDRMEAKTCQYFIKIYGKKNIDVCKWKHMRTNCALTCKICGKFLFLSVQYPDQNVQHHEADTAAAGTKRQKRSPTRARDVPNAKTDTRAIVDNACNDSPKKKPAMYEETTCVLKVVECVVSQKPYFMLGKGNLLLYVTKSK</sequence>
<feature type="signal peptide" evidence="4">
    <location>
        <begin position="1"/>
        <end position="22"/>
    </location>
</feature>
<comment type="caution">
    <text evidence="6">The sequence shown here is derived from an EMBL/GenBank/DDBJ whole genome shotgun (WGS) entry which is preliminary data.</text>
</comment>